<accession>A0A0F9QWQ3</accession>
<dbReference type="EMBL" id="LAZR01003507">
    <property type="protein sequence ID" value="KKN17581.1"/>
    <property type="molecule type" value="Genomic_DNA"/>
</dbReference>
<proteinExistence type="predicted"/>
<reference evidence="1" key="1">
    <citation type="journal article" date="2015" name="Nature">
        <title>Complex archaea that bridge the gap between prokaryotes and eukaryotes.</title>
        <authorList>
            <person name="Spang A."/>
            <person name="Saw J.H."/>
            <person name="Jorgensen S.L."/>
            <person name="Zaremba-Niedzwiedzka K."/>
            <person name="Martijn J."/>
            <person name="Lind A.E."/>
            <person name="van Eijk R."/>
            <person name="Schleper C."/>
            <person name="Guy L."/>
            <person name="Ettema T.J."/>
        </authorList>
    </citation>
    <scope>NUCLEOTIDE SEQUENCE</scope>
</reference>
<evidence type="ECO:0000313" key="1">
    <source>
        <dbReference type="EMBL" id="KKN17581.1"/>
    </source>
</evidence>
<comment type="caution">
    <text evidence="1">The sequence shown here is derived from an EMBL/GenBank/DDBJ whole genome shotgun (WGS) entry which is preliminary data.</text>
</comment>
<protein>
    <submittedName>
        <fullName evidence="1">Uncharacterized protein</fullName>
    </submittedName>
</protein>
<name>A0A0F9QWQ3_9ZZZZ</name>
<gene>
    <name evidence="1" type="ORF">LCGC14_0964470</name>
</gene>
<organism evidence="1">
    <name type="scientific">marine sediment metagenome</name>
    <dbReference type="NCBI Taxonomy" id="412755"/>
    <lineage>
        <taxon>unclassified sequences</taxon>
        <taxon>metagenomes</taxon>
        <taxon>ecological metagenomes</taxon>
    </lineage>
</organism>
<sequence length="66" mass="7601">MESWNSGLPASKYIVAHFKKCRLCRKHDHQVAHGIEYTPQKLAVFAEHIRSTQAAIKLAIEEVREK</sequence>
<dbReference type="AlphaFoldDB" id="A0A0F9QWQ3"/>